<protein>
    <submittedName>
        <fullName evidence="2">Uncharacterized protein</fullName>
    </submittedName>
</protein>
<name>A0ABR1YGS8_9PEZI</name>
<proteinExistence type="predicted"/>
<evidence type="ECO:0000256" key="1">
    <source>
        <dbReference type="SAM" id="MobiDB-lite"/>
    </source>
</evidence>
<accession>A0ABR1YGS8</accession>
<evidence type="ECO:0000313" key="3">
    <source>
        <dbReference type="Proteomes" id="UP001492380"/>
    </source>
</evidence>
<sequence length="256" mass="27622">MTLSGIRLPHPSSTPAHERARKREATPSTRFRILTRQKAHTAHLTSNQINQSVNQAHDLLAPSSVSASLLKRAIQHTSRKPPPLKDKRTKSGSEWCYCRHVLFLRPAQRQQQTARLCIHAYSTFTPRGGGAAAAASRQGLANPCTPILANHAMFIGHFGYDFYLLACSLAPEQLMARPTACWAQRGRRVGLVWFGSGPPTDCNGRENGVDLGLMEASAWALCGALVMWVYGTGDDGGGGGGGGWGSLGGRRLAQRA</sequence>
<reference evidence="2 3" key="1">
    <citation type="submission" date="2024-04" db="EMBL/GenBank/DDBJ databases">
        <title>Phyllosticta paracitricarpa is synonymous to the EU quarantine fungus P. citricarpa based on phylogenomic analyses.</title>
        <authorList>
            <consortium name="Lawrence Berkeley National Laboratory"/>
            <person name="Van Ingen-Buijs V.A."/>
            <person name="Van Westerhoven A.C."/>
            <person name="Haridas S."/>
            <person name="Skiadas P."/>
            <person name="Martin F."/>
            <person name="Groenewald J.Z."/>
            <person name="Crous P.W."/>
            <person name="Seidl M.F."/>
        </authorList>
    </citation>
    <scope>NUCLEOTIDE SEQUENCE [LARGE SCALE GENOMIC DNA]</scope>
    <source>
        <strain evidence="2 3">CBS 123374</strain>
    </source>
</reference>
<comment type="caution">
    <text evidence="2">The sequence shown here is derived from an EMBL/GenBank/DDBJ whole genome shotgun (WGS) entry which is preliminary data.</text>
</comment>
<organism evidence="2 3">
    <name type="scientific">Phyllosticta capitalensis</name>
    <dbReference type="NCBI Taxonomy" id="121624"/>
    <lineage>
        <taxon>Eukaryota</taxon>
        <taxon>Fungi</taxon>
        <taxon>Dikarya</taxon>
        <taxon>Ascomycota</taxon>
        <taxon>Pezizomycotina</taxon>
        <taxon>Dothideomycetes</taxon>
        <taxon>Dothideomycetes incertae sedis</taxon>
        <taxon>Botryosphaeriales</taxon>
        <taxon>Phyllostictaceae</taxon>
        <taxon>Phyllosticta</taxon>
    </lineage>
</organism>
<feature type="region of interest" description="Disordered" evidence="1">
    <location>
        <begin position="1"/>
        <end position="28"/>
    </location>
</feature>
<dbReference type="Proteomes" id="UP001492380">
    <property type="component" value="Unassembled WGS sequence"/>
</dbReference>
<dbReference type="EMBL" id="JBBWRZ010000009">
    <property type="protein sequence ID" value="KAK8229237.1"/>
    <property type="molecule type" value="Genomic_DNA"/>
</dbReference>
<evidence type="ECO:0000313" key="2">
    <source>
        <dbReference type="EMBL" id="KAK8229237.1"/>
    </source>
</evidence>
<gene>
    <name evidence="2" type="ORF">HDK90DRAFT_468707</name>
</gene>
<keyword evidence="3" id="KW-1185">Reference proteome</keyword>
<feature type="compositionally biased region" description="Basic and acidic residues" evidence="1">
    <location>
        <begin position="16"/>
        <end position="25"/>
    </location>
</feature>